<dbReference type="EMBL" id="LAFY01000302">
    <property type="protein sequence ID" value="KJY00847.1"/>
    <property type="molecule type" value="Genomic_DNA"/>
</dbReference>
<dbReference type="AlphaFoldDB" id="A0A0F4GTV4"/>
<dbReference type="GO" id="GO:0005975">
    <property type="term" value="P:carbohydrate metabolic process"/>
    <property type="evidence" value="ECO:0007669"/>
    <property type="project" value="InterPro"/>
</dbReference>
<dbReference type="GO" id="GO:0016787">
    <property type="term" value="F:hydrolase activity"/>
    <property type="evidence" value="ECO:0007669"/>
    <property type="project" value="UniProtKB-KW"/>
</dbReference>
<feature type="transmembrane region" description="Helical" evidence="1">
    <location>
        <begin position="12"/>
        <end position="32"/>
    </location>
</feature>
<dbReference type="InterPro" id="IPR053169">
    <property type="entry name" value="MUG_Protein"/>
</dbReference>
<evidence type="ECO:0000313" key="3">
    <source>
        <dbReference type="Proteomes" id="UP000033647"/>
    </source>
</evidence>
<keyword evidence="1" id="KW-0812">Transmembrane</keyword>
<dbReference type="SUPFAM" id="SSF48208">
    <property type="entry name" value="Six-hairpin glycosidases"/>
    <property type="match status" value="1"/>
</dbReference>
<gene>
    <name evidence="2" type="ORF">TI39_contig310g00004</name>
</gene>
<accession>A0A0F4GTV4</accession>
<evidence type="ECO:0000313" key="2">
    <source>
        <dbReference type="EMBL" id="KJY00847.1"/>
    </source>
</evidence>
<keyword evidence="3" id="KW-1185">Reference proteome</keyword>
<dbReference type="InterPro" id="IPR005198">
    <property type="entry name" value="Glyco_hydro_76"/>
</dbReference>
<keyword evidence="1" id="KW-1133">Transmembrane helix</keyword>
<dbReference type="Proteomes" id="UP000033647">
    <property type="component" value="Unassembled WGS sequence"/>
</dbReference>
<dbReference type="Gene3D" id="1.50.10.20">
    <property type="match status" value="1"/>
</dbReference>
<dbReference type="PANTHER" id="PTHR47791">
    <property type="entry name" value="MEIOTICALLY UP-REGULATED GENE 191 PROTEIN"/>
    <property type="match status" value="1"/>
</dbReference>
<dbReference type="PANTHER" id="PTHR47791:SF2">
    <property type="entry name" value="ENDO MANNANASE, GH76 FAMILY (EUROFUNG)"/>
    <property type="match status" value="1"/>
</dbReference>
<evidence type="ECO:0000256" key="1">
    <source>
        <dbReference type="SAM" id="Phobius"/>
    </source>
</evidence>
<proteinExistence type="predicted"/>
<protein>
    <submittedName>
        <fullName evidence="2">Glycosyl hydrolase like protein</fullName>
    </submittedName>
</protein>
<keyword evidence="1" id="KW-0472">Membrane</keyword>
<dbReference type="STRING" id="1047168.A0A0F4GTV4"/>
<keyword evidence="2" id="KW-0378">Hydrolase</keyword>
<organism evidence="2 3">
    <name type="scientific">Zymoseptoria brevis</name>
    <dbReference type="NCBI Taxonomy" id="1047168"/>
    <lineage>
        <taxon>Eukaryota</taxon>
        <taxon>Fungi</taxon>
        <taxon>Dikarya</taxon>
        <taxon>Ascomycota</taxon>
        <taxon>Pezizomycotina</taxon>
        <taxon>Dothideomycetes</taxon>
        <taxon>Dothideomycetidae</taxon>
        <taxon>Mycosphaerellales</taxon>
        <taxon>Mycosphaerellaceae</taxon>
        <taxon>Zymoseptoria</taxon>
    </lineage>
</organism>
<dbReference type="InterPro" id="IPR008928">
    <property type="entry name" value="6-hairpin_glycosidase_sf"/>
</dbReference>
<sequence length="578" mass="64585">MRQLLRDPGSCLWAAFEAICFLAFSIFVLKILGQSMSAVSSLLSSIAVQDHSYWAGWQEQELPWQWAGPDDSADYWLEHTKDALNIMQDTYWNGTYWPSTIQWVGAVIDTIMISTQETYTSNLEADGSNDNPSKSAADIESDIEKYYAQVESYYSSEDTTQIFDAAYDDAQWVVLEWLEAINFSNQHDAIAGSGAGQDAIAKYAHRAQVFYNIVQDKFNTSECDGGITWNPTLATYKNAITNELFIASSIAMYLYFPGDNNTDPYPHPDYQAQTNSTLPPLPTMAVHDSTFLLNAVRAYDWFTTHNFTNAQGLIVDGFHVTSNQTTCDERNEMVYTYNQAVILGGLRGLWEATSDTKYLYDGYDLIAIVINATGWNAGSASAAADWAGLGRNGILEDYCDAPATCAQDNYIFKGVYFQNLSQFCRPLPTETPLAEDLTHIAPPELADAHDAKCQSYASWIQHNAHAALSTRNETGIMGEWWGAAYVNRTQSRALDFAVPLPPGWVDVRNDPAVLETTLWRCDGRGQCGGTAGRLRRQAEKQRRKRKRQVVDDVRTVETQAQGLSVVRAATDIRRQAQR</sequence>
<dbReference type="OrthoDB" id="4104179at2759"/>
<comment type="caution">
    <text evidence="2">The sequence shown here is derived from an EMBL/GenBank/DDBJ whole genome shotgun (WGS) entry which is preliminary data.</text>
</comment>
<dbReference type="Pfam" id="PF03663">
    <property type="entry name" value="Glyco_hydro_76"/>
    <property type="match status" value="1"/>
</dbReference>
<reference evidence="2 3" key="1">
    <citation type="submission" date="2015-03" db="EMBL/GenBank/DDBJ databases">
        <title>RNA-seq based gene annotation and comparative genomics of four Zymoseptoria species reveal species-specific pathogenicity related genes and transposable element activity.</title>
        <authorList>
            <person name="Grandaubert J."/>
            <person name="Bhattacharyya A."/>
            <person name="Stukenbrock E.H."/>
        </authorList>
    </citation>
    <scope>NUCLEOTIDE SEQUENCE [LARGE SCALE GENOMIC DNA]</scope>
    <source>
        <strain evidence="2 3">Zb18110</strain>
    </source>
</reference>
<name>A0A0F4GTV4_9PEZI</name>